<evidence type="ECO:0000256" key="1">
    <source>
        <dbReference type="SAM" id="SignalP"/>
    </source>
</evidence>
<dbReference type="InterPro" id="IPR002889">
    <property type="entry name" value="WSC_carb-bd"/>
</dbReference>
<name>A0A9P6GC72_9PLEO</name>
<dbReference type="AlphaFoldDB" id="A0A9P6GC72"/>
<evidence type="ECO:0000259" key="2">
    <source>
        <dbReference type="PROSITE" id="PS51212"/>
    </source>
</evidence>
<dbReference type="PANTHER" id="PTHR43662:SF3">
    <property type="entry name" value="DOMAIN PROTEIN, PUTATIVE (AFU_ORTHOLOGUE AFUA_6G11970)-RELATED"/>
    <property type="match status" value="1"/>
</dbReference>
<accession>A0A9P6GC72</accession>
<reference evidence="3" key="1">
    <citation type="journal article" date="2020" name="Mol. Plant Microbe Interact.">
        <title>Genome Sequence of the Biocontrol Agent Coniothyrium minitans strain Conio (IMI 134523).</title>
        <authorList>
            <person name="Patel D."/>
            <person name="Shittu T.A."/>
            <person name="Baroncelli R."/>
            <person name="Muthumeenakshi S."/>
            <person name="Osborne T.H."/>
            <person name="Janganan T.K."/>
            <person name="Sreenivasaprasad S."/>
        </authorList>
    </citation>
    <scope>NUCLEOTIDE SEQUENCE</scope>
    <source>
        <strain evidence="3">Conio</strain>
    </source>
</reference>
<keyword evidence="4" id="KW-1185">Reference proteome</keyword>
<organism evidence="3 4">
    <name type="scientific">Paraphaeosphaeria minitans</name>
    <dbReference type="NCBI Taxonomy" id="565426"/>
    <lineage>
        <taxon>Eukaryota</taxon>
        <taxon>Fungi</taxon>
        <taxon>Dikarya</taxon>
        <taxon>Ascomycota</taxon>
        <taxon>Pezizomycotina</taxon>
        <taxon>Dothideomycetes</taxon>
        <taxon>Pleosporomycetidae</taxon>
        <taxon>Pleosporales</taxon>
        <taxon>Massarineae</taxon>
        <taxon>Didymosphaeriaceae</taxon>
        <taxon>Paraphaeosphaeria</taxon>
    </lineage>
</organism>
<dbReference type="OrthoDB" id="74764at2759"/>
<evidence type="ECO:0000313" key="3">
    <source>
        <dbReference type="EMBL" id="KAF9733022.1"/>
    </source>
</evidence>
<dbReference type="EMBL" id="WJXW01000009">
    <property type="protein sequence ID" value="KAF9733022.1"/>
    <property type="molecule type" value="Genomic_DNA"/>
</dbReference>
<gene>
    <name evidence="3" type="ORF">PMIN01_08704</name>
</gene>
<dbReference type="Pfam" id="PF01822">
    <property type="entry name" value="WSC"/>
    <property type="match status" value="1"/>
</dbReference>
<keyword evidence="1" id="KW-0732">Signal</keyword>
<dbReference type="Pfam" id="PF09362">
    <property type="entry name" value="DUF1996"/>
    <property type="match status" value="1"/>
</dbReference>
<evidence type="ECO:0000313" key="4">
    <source>
        <dbReference type="Proteomes" id="UP000756921"/>
    </source>
</evidence>
<dbReference type="SMART" id="SM00321">
    <property type="entry name" value="WSC"/>
    <property type="match status" value="1"/>
</dbReference>
<dbReference type="PANTHER" id="PTHR43662">
    <property type="match status" value="1"/>
</dbReference>
<dbReference type="PROSITE" id="PS51212">
    <property type="entry name" value="WSC"/>
    <property type="match status" value="1"/>
</dbReference>
<dbReference type="Proteomes" id="UP000756921">
    <property type="component" value="Unassembled WGS sequence"/>
</dbReference>
<comment type="caution">
    <text evidence="3">The sequence shown here is derived from an EMBL/GenBank/DDBJ whole genome shotgun (WGS) entry which is preliminary data.</text>
</comment>
<feature type="signal peptide" evidence="1">
    <location>
        <begin position="1"/>
        <end position="17"/>
    </location>
</feature>
<proteinExistence type="predicted"/>
<feature type="chain" id="PRO_5040179014" evidence="1">
    <location>
        <begin position="18"/>
        <end position="493"/>
    </location>
</feature>
<protein>
    <submittedName>
        <fullName evidence="3">WSC domain-containing protein</fullName>
    </submittedName>
</protein>
<dbReference type="InterPro" id="IPR018535">
    <property type="entry name" value="DUF1996"/>
</dbReference>
<sequence length="493" mass="53354">MQYFLGLAALLAAPVSSTFVVQCYSPSRLFDQRADPVVNPGVASGHVHTITGGSGFNFSMTYDDARASSCSTCNIKQDLSNYWTPKLYFKAQNGSFLDVPIVGDTDGGQMGGMAVYYLTRPGPDNDKLTAFPKNFRMLAGDPMKRNETDDFASRAVSYKCVSATNDKADIRHLPTDKCDQIRAQVTFPACWDGKNTDSEDHKSHVSYPEEGNYDGGRCPKTHPVHLVTLFSEVYYDTRGFQGMWYGDQQPFVLANGDATGYGYHGDFVNGWDVDALQKGLNMCPEGVEDCAQKAFGEFNSPDETKECKLPSMIDEPVAGILDALPGCNEVSYGPEPATKAENCNAPKLESTLSPKLAGYVDVTDKGFKYVGCGKDNALERTLNEELLTGDDMTVEKCIDFCKSKSKSYAGLEYSGQCYCGSAVADDRAPESARGAGNCLMKCSGNQEQVCGGNDAISLYEACLGGTCTNAVKRHSRRLASVEVARADAAARGM</sequence>
<feature type="domain" description="WSC" evidence="2">
    <location>
        <begin position="366"/>
        <end position="462"/>
    </location>
</feature>